<keyword evidence="3" id="KW-1185">Reference proteome</keyword>
<dbReference type="InterPro" id="IPR043917">
    <property type="entry name" value="DUF5753"/>
</dbReference>
<dbReference type="CDD" id="cd00093">
    <property type="entry name" value="HTH_XRE"/>
    <property type="match status" value="1"/>
</dbReference>
<gene>
    <name evidence="2" type="ORF">FB471_4660</name>
</gene>
<dbReference type="GO" id="GO:0003677">
    <property type="term" value="F:DNA binding"/>
    <property type="evidence" value="ECO:0007669"/>
    <property type="project" value="InterPro"/>
</dbReference>
<name>A0A542DP31_AMYCI</name>
<dbReference type="PROSITE" id="PS50943">
    <property type="entry name" value="HTH_CROC1"/>
    <property type="match status" value="1"/>
</dbReference>
<evidence type="ECO:0000313" key="3">
    <source>
        <dbReference type="Proteomes" id="UP000320876"/>
    </source>
</evidence>
<dbReference type="InterPro" id="IPR001387">
    <property type="entry name" value="Cro/C1-type_HTH"/>
</dbReference>
<dbReference type="InterPro" id="IPR010982">
    <property type="entry name" value="Lambda_DNA-bd_dom_sf"/>
</dbReference>
<dbReference type="Pfam" id="PF19054">
    <property type="entry name" value="DUF5753"/>
    <property type="match status" value="1"/>
</dbReference>
<dbReference type="Proteomes" id="UP000320876">
    <property type="component" value="Unassembled WGS sequence"/>
</dbReference>
<dbReference type="Pfam" id="PF13560">
    <property type="entry name" value="HTH_31"/>
    <property type="match status" value="1"/>
</dbReference>
<dbReference type="AlphaFoldDB" id="A0A542DP31"/>
<dbReference type="EMBL" id="VFML01000001">
    <property type="protein sequence ID" value="TQJ04850.1"/>
    <property type="molecule type" value="Genomic_DNA"/>
</dbReference>
<evidence type="ECO:0000259" key="1">
    <source>
        <dbReference type="PROSITE" id="PS50943"/>
    </source>
</evidence>
<evidence type="ECO:0000313" key="2">
    <source>
        <dbReference type="EMBL" id="TQJ04850.1"/>
    </source>
</evidence>
<dbReference type="SMART" id="SM00530">
    <property type="entry name" value="HTH_XRE"/>
    <property type="match status" value="1"/>
</dbReference>
<dbReference type="SUPFAM" id="SSF47413">
    <property type="entry name" value="lambda repressor-like DNA-binding domains"/>
    <property type="match status" value="1"/>
</dbReference>
<dbReference type="OrthoDB" id="4285266at2"/>
<protein>
    <submittedName>
        <fullName evidence="2">Helix-turn-helix protein</fullName>
    </submittedName>
</protein>
<comment type="caution">
    <text evidence="2">The sequence shown here is derived from an EMBL/GenBank/DDBJ whole genome shotgun (WGS) entry which is preliminary data.</text>
</comment>
<sequence>MAPRSIPAIRRLQLGRALREWRNTAGLTIDQCAGDFDMSRSTLARIEKGQNTVHPMVVRGMLELYGVPEEERAILVEVAREAVRRNRNLIEGVSADSYPALESEAVAVRNFELALVPGLLQTEDYARALFVVGDTRERNRNLRIRMSRGQRLSEEEPLRLHTIADELALTRPVAKPAVLAAQLRRLGELAELPHVTLQIVPATVGMHPGITGAFNILTFPKDTVGDLGYVDHAGGHLQLVKKVQVDELEVKFNQLARIALGERESRDLTARLARELSS</sequence>
<organism evidence="2 3">
    <name type="scientific">Amycolatopsis cihanbeyliensis</name>
    <dbReference type="NCBI Taxonomy" id="1128664"/>
    <lineage>
        <taxon>Bacteria</taxon>
        <taxon>Bacillati</taxon>
        <taxon>Actinomycetota</taxon>
        <taxon>Actinomycetes</taxon>
        <taxon>Pseudonocardiales</taxon>
        <taxon>Pseudonocardiaceae</taxon>
        <taxon>Amycolatopsis</taxon>
    </lineage>
</organism>
<dbReference type="RefSeq" id="WP_142000476.1">
    <property type="nucleotide sequence ID" value="NZ_VFML01000001.1"/>
</dbReference>
<feature type="domain" description="HTH cro/C1-type" evidence="1">
    <location>
        <begin position="18"/>
        <end position="72"/>
    </location>
</feature>
<dbReference type="Gene3D" id="1.10.260.40">
    <property type="entry name" value="lambda repressor-like DNA-binding domains"/>
    <property type="match status" value="1"/>
</dbReference>
<reference evidence="2 3" key="1">
    <citation type="submission" date="2019-06" db="EMBL/GenBank/DDBJ databases">
        <title>Sequencing the genomes of 1000 actinobacteria strains.</title>
        <authorList>
            <person name="Klenk H.-P."/>
        </authorList>
    </citation>
    <scope>NUCLEOTIDE SEQUENCE [LARGE SCALE GENOMIC DNA]</scope>
    <source>
        <strain evidence="2 3">DSM 45679</strain>
    </source>
</reference>
<accession>A0A542DP31</accession>
<proteinExistence type="predicted"/>